<dbReference type="SUPFAM" id="SSF53756">
    <property type="entry name" value="UDP-Glycosyltransferase/glycogen phosphorylase"/>
    <property type="match status" value="1"/>
</dbReference>
<reference evidence="3" key="1">
    <citation type="submission" date="2022-11" db="EMBL/GenBank/DDBJ databases">
        <title>Nonomuraea corallina sp. nov., a new species of the genus Nonomuraea isolated from sea side sediment in Thai sea.</title>
        <authorList>
            <person name="Ngamcharungchit C."/>
            <person name="Matsumoto A."/>
            <person name="Suriyachadkun C."/>
            <person name="Panbangred W."/>
            <person name="Inahashi Y."/>
            <person name="Intra B."/>
        </authorList>
    </citation>
    <scope>NUCLEOTIDE SEQUENCE</scope>
    <source>
        <strain evidence="3">MCN248</strain>
    </source>
</reference>
<evidence type="ECO:0000256" key="1">
    <source>
        <dbReference type="ARBA" id="ARBA00022676"/>
    </source>
</evidence>
<keyword evidence="4" id="KW-1185">Reference proteome</keyword>
<keyword evidence="2" id="KW-0808">Transferase</keyword>
<dbReference type="InterPro" id="IPR002201">
    <property type="entry name" value="Glyco_trans_9"/>
</dbReference>
<proteinExistence type="predicted"/>
<dbReference type="EMBL" id="JAPNNL010000003">
    <property type="protein sequence ID" value="MDA0632059.1"/>
    <property type="molecule type" value="Genomic_DNA"/>
</dbReference>
<protein>
    <submittedName>
        <fullName evidence="3">Glycosyltransferase family 9 protein</fullName>
    </submittedName>
</protein>
<sequence>MPVPSKDRTAAVVAGVRRIAVLRANALGDFLQALPGIEAIRNAYPGATLTLLARRWHADFLAGRPGPVDEVVALPPITGVSTSEDGLRAPDALLARLRDLRFDLAVQMHGGGRHSNPFVLALGAGVTAGLRASDAPPLDRWVHYGFHQPETIRYLEVAALVGGRPGRIEPGVTVTDRDRAELGELPEGLVAIHPGANDPRRQWPPECFAAVADRLGRPVVITGGEAERDLVARVAGAMRRPAITAAGRLSVGGLAALYEGCDLVVANDTGPRHLAAAVGTATVGVYWCGNLINAGPLTRHRHRPLVSWTPACPVCGESGLGPHPRRCPHEVSWVADVPVDAVLEEAGDLLR</sequence>
<accession>A0ABT4S4F3</accession>
<dbReference type="CDD" id="cd03789">
    <property type="entry name" value="GT9_LPS_heptosyltransferase"/>
    <property type="match status" value="1"/>
</dbReference>
<dbReference type="InterPro" id="IPR051199">
    <property type="entry name" value="LPS_LOS_Heptosyltrfase"/>
</dbReference>
<dbReference type="Pfam" id="PF01075">
    <property type="entry name" value="Glyco_transf_9"/>
    <property type="match status" value="1"/>
</dbReference>
<comment type="caution">
    <text evidence="3">The sequence shown here is derived from an EMBL/GenBank/DDBJ whole genome shotgun (WGS) entry which is preliminary data.</text>
</comment>
<dbReference type="RefSeq" id="WP_270152837.1">
    <property type="nucleotide sequence ID" value="NZ_JAPNNL010000003.1"/>
</dbReference>
<dbReference type="Proteomes" id="UP001144036">
    <property type="component" value="Unassembled WGS sequence"/>
</dbReference>
<dbReference type="Gene3D" id="3.40.50.2000">
    <property type="entry name" value="Glycogen Phosphorylase B"/>
    <property type="match status" value="2"/>
</dbReference>
<name>A0ABT4S4F3_9ACTN</name>
<dbReference type="PANTHER" id="PTHR30160:SF1">
    <property type="entry name" value="LIPOPOLYSACCHARIDE 1,2-N-ACETYLGLUCOSAMINETRANSFERASE-RELATED"/>
    <property type="match status" value="1"/>
</dbReference>
<evidence type="ECO:0000256" key="2">
    <source>
        <dbReference type="ARBA" id="ARBA00022679"/>
    </source>
</evidence>
<organism evidence="3 4">
    <name type="scientific">Nonomuraea corallina</name>
    <dbReference type="NCBI Taxonomy" id="2989783"/>
    <lineage>
        <taxon>Bacteria</taxon>
        <taxon>Bacillati</taxon>
        <taxon>Actinomycetota</taxon>
        <taxon>Actinomycetes</taxon>
        <taxon>Streptosporangiales</taxon>
        <taxon>Streptosporangiaceae</taxon>
        <taxon>Nonomuraea</taxon>
    </lineage>
</organism>
<gene>
    <name evidence="3" type="ORF">OUY22_01420</name>
</gene>
<keyword evidence="1" id="KW-0328">Glycosyltransferase</keyword>
<evidence type="ECO:0000313" key="3">
    <source>
        <dbReference type="EMBL" id="MDA0632059.1"/>
    </source>
</evidence>
<dbReference type="PANTHER" id="PTHR30160">
    <property type="entry name" value="TETRAACYLDISACCHARIDE 4'-KINASE-RELATED"/>
    <property type="match status" value="1"/>
</dbReference>
<evidence type="ECO:0000313" key="4">
    <source>
        <dbReference type="Proteomes" id="UP001144036"/>
    </source>
</evidence>